<comment type="caution">
    <text evidence="2">The sequence shown here is derived from an EMBL/GenBank/DDBJ whole genome shotgun (WGS) entry which is preliminary data.</text>
</comment>
<accession>A0AAN9A0W5</accession>
<keyword evidence="3" id="KW-1185">Reference proteome</keyword>
<feature type="compositionally biased region" description="Basic residues" evidence="1">
    <location>
        <begin position="1"/>
        <end position="15"/>
    </location>
</feature>
<dbReference type="EMBL" id="JAXCGZ010015171">
    <property type="protein sequence ID" value="KAK7071003.1"/>
    <property type="molecule type" value="Genomic_DNA"/>
</dbReference>
<dbReference type="AlphaFoldDB" id="A0AAN9A0W5"/>
<feature type="compositionally biased region" description="Polar residues" evidence="1">
    <location>
        <begin position="16"/>
        <end position="25"/>
    </location>
</feature>
<name>A0AAN9A0W5_HALRR</name>
<proteinExistence type="predicted"/>
<protein>
    <submittedName>
        <fullName evidence="2">Uncharacterized protein</fullName>
    </submittedName>
</protein>
<dbReference type="Proteomes" id="UP001381693">
    <property type="component" value="Unassembled WGS sequence"/>
</dbReference>
<reference evidence="2 3" key="1">
    <citation type="submission" date="2023-11" db="EMBL/GenBank/DDBJ databases">
        <title>Halocaridina rubra genome assembly.</title>
        <authorList>
            <person name="Smith C."/>
        </authorList>
    </citation>
    <scope>NUCLEOTIDE SEQUENCE [LARGE SCALE GENOMIC DNA]</scope>
    <source>
        <strain evidence="2">EP-1</strain>
        <tissue evidence="2">Whole</tissue>
    </source>
</reference>
<evidence type="ECO:0000313" key="3">
    <source>
        <dbReference type="Proteomes" id="UP001381693"/>
    </source>
</evidence>
<sequence>MRPKARVNRWRKRKLTSSNGYNQPVSKKGRKRVKEGKRERTMGGREFSLPQADLSPEIHINGIVRAAYAFLANVMVAFRHIGKEMFKNIYVTYVRPNLEYAAPFWNPHLKKHNGTDQETGRYELWALSRKHN</sequence>
<organism evidence="2 3">
    <name type="scientific">Halocaridina rubra</name>
    <name type="common">Hawaiian red shrimp</name>
    <dbReference type="NCBI Taxonomy" id="373956"/>
    <lineage>
        <taxon>Eukaryota</taxon>
        <taxon>Metazoa</taxon>
        <taxon>Ecdysozoa</taxon>
        <taxon>Arthropoda</taxon>
        <taxon>Crustacea</taxon>
        <taxon>Multicrustacea</taxon>
        <taxon>Malacostraca</taxon>
        <taxon>Eumalacostraca</taxon>
        <taxon>Eucarida</taxon>
        <taxon>Decapoda</taxon>
        <taxon>Pleocyemata</taxon>
        <taxon>Caridea</taxon>
        <taxon>Atyoidea</taxon>
        <taxon>Atyidae</taxon>
        <taxon>Halocaridina</taxon>
    </lineage>
</organism>
<evidence type="ECO:0000256" key="1">
    <source>
        <dbReference type="SAM" id="MobiDB-lite"/>
    </source>
</evidence>
<evidence type="ECO:0000313" key="2">
    <source>
        <dbReference type="EMBL" id="KAK7071003.1"/>
    </source>
</evidence>
<gene>
    <name evidence="2" type="ORF">SK128_009585</name>
</gene>
<feature type="region of interest" description="Disordered" evidence="1">
    <location>
        <begin position="1"/>
        <end position="48"/>
    </location>
</feature>